<dbReference type="Proteomes" id="UP000054560">
    <property type="component" value="Unassembled WGS sequence"/>
</dbReference>
<sequence>MLYPNPYQEKATRLALKSNRLYKSDVAQALLNALGVTEHDDQRATASPTATDQTDTTQTQSDGDEEVENAGFKNQAQDTSSAWNSYGPTPTPQTHEADNWWEAPAVPNSGIPTRMSKPTKPTPPSPSTPSSKPPSSPATSAPSSRSASRDEFESR</sequence>
<name>A0A0L0FGG4_9EUKA</name>
<feature type="region of interest" description="Disordered" evidence="1">
    <location>
        <begin position="36"/>
        <end position="155"/>
    </location>
</feature>
<protein>
    <submittedName>
        <fullName evidence="2">Uncharacterized protein</fullName>
    </submittedName>
</protein>
<proteinExistence type="predicted"/>
<dbReference type="AlphaFoldDB" id="A0A0L0FGG4"/>
<dbReference type="EMBL" id="KQ243556">
    <property type="protein sequence ID" value="KNC75546.1"/>
    <property type="molecule type" value="Genomic_DNA"/>
</dbReference>
<keyword evidence="3" id="KW-1185">Reference proteome</keyword>
<feature type="compositionally biased region" description="Pro residues" evidence="1">
    <location>
        <begin position="120"/>
        <end position="136"/>
    </location>
</feature>
<evidence type="ECO:0000313" key="2">
    <source>
        <dbReference type="EMBL" id="KNC75546.1"/>
    </source>
</evidence>
<dbReference type="RefSeq" id="XP_014149448.1">
    <property type="nucleotide sequence ID" value="XM_014293973.1"/>
</dbReference>
<accession>A0A0L0FGG4</accession>
<evidence type="ECO:0000256" key="1">
    <source>
        <dbReference type="SAM" id="MobiDB-lite"/>
    </source>
</evidence>
<reference evidence="2 3" key="1">
    <citation type="submission" date="2011-02" db="EMBL/GenBank/DDBJ databases">
        <title>The Genome Sequence of Sphaeroforma arctica JP610.</title>
        <authorList>
            <consortium name="The Broad Institute Genome Sequencing Platform"/>
            <person name="Russ C."/>
            <person name="Cuomo C."/>
            <person name="Young S.K."/>
            <person name="Zeng Q."/>
            <person name="Gargeya S."/>
            <person name="Alvarado L."/>
            <person name="Berlin A."/>
            <person name="Chapman S.B."/>
            <person name="Chen Z."/>
            <person name="Freedman E."/>
            <person name="Gellesch M."/>
            <person name="Goldberg J."/>
            <person name="Griggs A."/>
            <person name="Gujja S."/>
            <person name="Heilman E."/>
            <person name="Heiman D."/>
            <person name="Howarth C."/>
            <person name="Mehta T."/>
            <person name="Neiman D."/>
            <person name="Pearson M."/>
            <person name="Roberts A."/>
            <person name="Saif S."/>
            <person name="Shea T."/>
            <person name="Shenoy N."/>
            <person name="Sisk P."/>
            <person name="Stolte C."/>
            <person name="Sykes S."/>
            <person name="White J."/>
            <person name="Yandava C."/>
            <person name="Burger G."/>
            <person name="Gray M.W."/>
            <person name="Holland P.W.H."/>
            <person name="King N."/>
            <person name="Lang F.B.F."/>
            <person name="Roger A.J."/>
            <person name="Ruiz-Trillo I."/>
            <person name="Haas B."/>
            <person name="Nusbaum C."/>
            <person name="Birren B."/>
        </authorList>
    </citation>
    <scope>NUCLEOTIDE SEQUENCE [LARGE SCALE GENOMIC DNA]</scope>
    <source>
        <strain evidence="2 3">JP610</strain>
    </source>
</reference>
<feature type="compositionally biased region" description="Polar residues" evidence="1">
    <location>
        <begin position="72"/>
        <end position="94"/>
    </location>
</feature>
<feature type="compositionally biased region" description="Low complexity" evidence="1">
    <location>
        <begin position="137"/>
        <end position="146"/>
    </location>
</feature>
<evidence type="ECO:0000313" key="3">
    <source>
        <dbReference type="Proteomes" id="UP000054560"/>
    </source>
</evidence>
<gene>
    <name evidence="2" type="ORF">SARC_11931</name>
</gene>
<feature type="compositionally biased region" description="Low complexity" evidence="1">
    <location>
        <begin position="44"/>
        <end position="61"/>
    </location>
</feature>
<dbReference type="GeneID" id="25912435"/>
<feature type="non-terminal residue" evidence="2">
    <location>
        <position position="155"/>
    </location>
</feature>
<organism evidence="2 3">
    <name type="scientific">Sphaeroforma arctica JP610</name>
    <dbReference type="NCBI Taxonomy" id="667725"/>
    <lineage>
        <taxon>Eukaryota</taxon>
        <taxon>Ichthyosporea</taxon>
        <taxon>Ichthyophonida</taxon>
        <taxon>Sphaeroforma</taxon>
    </lineage>
</organism>